<keyword evidence="1 7" id="KW-0699">rRNA-binding</keyword>
<dbReference type="PANTHER" id="PTHR48466:SF2">
    <property type="entry name" value="OS10G0509000 PROTEIN"/>
    <property type="match status" value="1"/>
</dbReference>
<dbReference type="EC" id="3.6.4.-" evidence="7"/>
<evidence type="ECO:0000256" key="6">
    <source>
        <dbReference type="ARBA" id="ARBA00023125"/>
    </source>
</evidence>
<keyword evidence="4 7" id="KW-0067">ATP-binding</keyword>
<keyword evidence="7 11" id="KW-0255">Endonuclease</keyword>
<dbReference type="GO" id="GO:0072344">
    <property type="term" value="P:rescue of stalled ribosome"/>
    <property type="evidence" value="ECO:0007669"/>
    <property type="project" value="UniProtKB-UniRule"/>
</dbReference>
<protein>
    <recommendedName>
        <fullName evidence="7">Endonuclease MutS2</fullName>
        <ecNumber evidence="7">3.1.-.-</ecNumber>
    </recommendedName>
    <alternativeName>
        <fullName evidence="7">Ribosome-associated protein quality control-upstream factor</fullName>
        <shortName evidence="7">RQC-upstream factor</shortName>
        <shortName evidence="7">RqcU</shortName>
        <ecNumber evidence="7">3.6.4.-</ecNumber>
    </alternativeName>
</protein>
<evidence type="ECO:0000256" key="4">
    <source>
        <dbReference type="ARBA" id="ARBA00022840"/>
    </source>
</evidence>
<organism evidence="11 12">
    <name type="scientific">Candidatus Thermoflexus japonica</name>
    <dbReference type="NCBI Taxonomy" id="2035417"/>
    <lineage>
        <taxon>Bacteria</taxon>
        <taxon>Bacillati</taxon>
        <taxon>Chloroflexota</taxon>
        <taxon>Thermoflexia</taxon>
        <taxon>Thermoflexales</taxon>
        <taxon>Thermoflexaceae</taxon>
        <taxon>Thermoflexus</taxon>
    </lineage>
</organism>
<dbReference type="EMBL" id="BEHY01000032">
    <property type="protein sequence ID" value="GBD09233.1"/>
    <property type="molecule type" value="Genomic_DNA"/>
</dbReference>
<dbReference type="PROSITE" id="PS50828">
    <property type="entry name" value="SMR"/>
    <property type="match status" value="1"/>
</dbReference>
<dbReference type="HAMAP" id="MF_00092">
    <property type="entry name" value="MutS2"/>
    <property type="match status" value="1"/>
</dbReference>
<dbReference type="GO" id="GO:0030983">
    <property type="term" value="F:mismatched DNA binding"/>
    <property type="evidence" value="ECO:0007669"/>
    <property type="project" value="InterPro"/>
</dbReference>
<evidence type="ECO:0000256" key="1">
    <source>
        <dbReference type="ARBA" id="ARBA00022730"/>
    </source>
</evidence>
<dbReference type="InterPro" id="IPR005747">
    <property type="entry name" value="MutS2"/>
</dbReference>
<comment type="similarity">
    <text evidence="7">Belongs to the DNA mismatch repair MutS family. MutS2 subfamily.</text>
</comment>
<feature type="binding site" evidence="7">
    <location>
        <begin position="342"/>
        <end position="349"/>
    </location>
    <ligand>
        <name>ATP</name>
        <dbReference type="ChEBI" id="CHEBI:30616"/>
    </ligand>
</feature>
<comment type="caution">
    <text evidence="11">The sequence shown here is derived from an EMBL/GenBank/DDBJ whole genome shotgun (WGS) entry which is preliminary data.</text>
</comment>
<dbReference type="InterPro" id="IPR036063">
    <property type="entry name" value="Smr_dom_sf"/>
</dbReference>
<dbReference type="SMART" id="SM00534">
    <property type="entry name" value="MUTSac"/>
    <property type="match status" value="1"/>
</dbReference>
<dbReference type="AlphaFoldDB" id="A0A2H5Y730"/>
<dbReference type="Gene3D" id="3.30.1370.110">
    <property type="match status" value="1"/>
</dbReference>
<dbReference type="SMART" id="SM00533">
    <property type="entry name" value="MUTSd"/>
    <property type="match status" value="1"/>
</dbReference>
<keyword evidence="8" id="KW-0175">Coiled coil</keyword>
<evidence type="ECO:0000313" key="11">
    <source>
        <dbReference type="EMBL" id="GBD09233.1"/>
    </source>
</evidence>
<dbReference type="GO" id="GO:0016887">
    <property type="term" value="F:ATP hydrolysis activity"/>
    <property type="evidence" value="ECO:0007669"/>
    <property type="project" value="InterPro"/>
</dbReference>
<feature type="domain" description="Smr" evidence="10">
    <location>
        <begin position="711"/>
        <end position="782"/>
    </location>
</feature>
<comment type="subunit">
    <text evidence="7">Homodimer. Binds to stalled ribosomes, contacting rRNA.</text>
</comment>
<comment type="function">
    <text evidence="7">Endonuclease that is involved in the suppression of homologous recombination and thus may have a key role in the control of bacterial genetic diversity.</text>
</comment>
<evidence type="ECO:0000256" key="3">
    <source>
        <dbReference type="ARBA" id="ARBA00022801"/>
    </source>
</evidence>
<evidence type="ECO:0000256" key="5">
    <source>
        <dbReference type="ARBA" id="ARBA00022884"/>
    </source>
</evidence>
<dbReference type="Pfam" id="PF01713">
    <property type="entry name" value="Smr"/>
    <property type="match status" value="1"/>
</dbReference>
<dbReference type="InterPro" id="IPR002625">
    <property type="entry name" value="Smr_dom"/>
</dbReference>
<dbReference type="InterPro" id="IPR046893">
    <property type="entry name" value="MSSS"/>
</dbReference>
<dbReference type="InterPro" id="IPR000432">
    <property type="entry name" value="DNA_mismatch_repair_MutS_C"/>
</dbReference>
<keyword evidence="6 7" id="KW-0238">DNA-binding</keyword>
<proteinExistence type="inferred from homology"/>
<keyword evidence="3 7" id="KW-0378">Hydrolase</keyword>
<keyword evidence="5 7" id="KW-0694">RNA-binding</keyword>
<evidence type="ECO:0000256" key="8">
    <source>
        <dbReference type="SAM" id="Coils"/>
    </source>
</evidence>
<dbReference type="CDD" id="cd03280">
    <property type="entry name" value="ABC_MutS2"/>
    <property type="match status" value="1"/>
</dbReference>
<dbReference type="GO" id="GO:0019843">
    <property type="term" value="F:rRNA binding"/>
    <property type="evidence" value="ECO:0007669"/>
    <property type="project" value="UniProtKB-UniRule"/>
</dbReference>
<evidence type="ECO:0000256" key="7">
    <source>
        <dbReference type="HAMAP-Rule" id="MF_00092"/>
    </source>
</evidence>
<dbReference type="EC" id="3.1.-.-" evidence="7"/>
<dbReference type="SMART" id="SM00463">
    <property type="entry name" value="SMR"/>
    <property type="match status" value="1"/>
</dbReference>
<dbReference type="Pfam" id="PF00488">
    <property type="entry name" value="MutS_V"/>
    <property type="match status" value="1"/>
</dbReference>
<dbReference type="PIRSF" id="PIRSF005814">
    <property type="entry name" value="MutS_YshD"/>
    <property type="match status" value="1"/>
</dbReference>
<feature type="region of interest" description="Disordered" evidence="9">
    <location>
        <begin position="685"/>
        <end position="704"/>
    </location>
</feature>
<evidence type="ECO:0000259" key="10">
    <source>
        <dbReference type="PROSITE" id="PS50828"/>
    </source>
</evidence>
<keyword evidence="2 7" id="KW-0547">Nucleotide-binding</keyword>
<dbReference type="Gene3D" id="1.10.1420.10">
    <property type="match status" value="2"/>
</dbReference>
<dbReference type="GO" id="GO:0045910">
    <property type="term" value="P:negative regulation of DNA recombination"/>
    <property type="evidence" value="ECO:0007669"/>
    <property type="project" value="InterPro"/>
</dbReference>
<dbReference type="InterPro" id="IPR045076">
    <property type="entry name" value="MutS"/>
</dbReference>
<dbReference type="GO" id="GO:0140664">
    <property type="term" value="F:ATP-dependent DNA damage sensor activity"/>
    <property type="evidence" value="ECO:0007669"/>
    <property type="project" value="InterPro"/>
</dbReference>
<accession>A0A2H5Y730</accession>
<dbReference type="NCBIfam" id="TIGR01069">
    <property type="entry name" value="mutS2"/>
    <property type="match status" value="1"/>
</dbReference>
<gene>
    <name evidence="7 11" type="primary">mutS2</name>
    <name evidence="7" type="synonym">rqcU</name>
    <name evidence="11" type="ORF">HRbin22_01482</name>
</gene>
<dbReference type="PANTHER" id="PTHR48466">
    <property type="entry name" value="OS10G0509000 PROTEIN-RELATED"/>
    <property type="match status" value="1"/>
</dbReference>
<dbReference type="PROSITE" id="PS00486">
    <property type="entry name" value="DNA_MISMATCH_REPAIR_2"/>
    <property type="match status" value="1"/>
</dbReference>
<name>A0A2H5Y730_9CHLR</name>
<dbReference type="Proteomes" id="UP000236642">
    <property type="component" value="Unassembled WGS sequence"/>
</dbReference>
<dbReference type="InterPro" id="IPR027417">
    <property type="entry name" value="P-loop_NTPase"/>
</dbReference>
<dbReference type="GO" id="GO:0004519">
    <property type="term" value="F:endonuclease activity"/>
    <property type="evidence" value="ECO:0007669"/>
    <property type="project" value="UniProtKB-UniRule"/>
</dbReference>
<dbReference type="CDD" id="cd06503">
    <property type="entry name" value="ATP-synt_Fo_b"/>
    <property type="match status" value="1"/>
</dbReference>
<sequence length="783" mass="87047">MRDHDLNTLEWPKILERLAAFTAFPWSAEKARALRPSTDPAEVQARLAETEEARRLLALEPGLDLGGIRDLRPLLTAARHGASLPPGDLLAVRDTLRAARRIRRLLLRRAEGLPHLASHAGRMQEFPDLEAEIERCLDEAGEVKDEASPILRTLRAEIRRLTHEIQARLQSYLTDPRYAPYLQEPLITMRGGRFVIPVRAEHKGKIPGLVHDSSASGATLFIEPLPVVEMGNRLRALQAQEEKEVARILASLSAAIGAQAEGIRLTLEALADLDLALAKARYAIAIQAERPEIVPWPEEPPEQRTASPLWLRQARHPLLDPQRVVPIDVTPDPSTFMLILTGPNTGGKTVTLKTVGLLALMAQSGLHIPAAEGSRLPVFDGIYADIGDEQSIEQNLSTFSAHLLNILSFLESATARSLVLLDELGAGTDPMEGAALARAILEHFHARRTTTLVATHFPELKLWAQTTPGAINASMEFDPETLAPTYRLRIGLPGRSNAFLIARRLGIPEDLIARAQQYVSPQALRLEALLAEAERLREEAARAHREAEQARAAARALEEEWRARLARIEAERERMLQEAQAQIAALLQEAREEIERIRRQLRAVHQAEVEAARRRLEALQAHIRETLARAAPPVEAPTEPAFAVGDRVWVRPLQMEGEILSLEGEEADVQVGRWRLRMALADLERRERPRPAPSPPAPTAVVRPPQVPLDLDLRGMRVEEALPVLEKFLDEAFLAGMPFVRIIHGKGTGALRRAVRERLKTHPHVERMEPTPDDGATVVRFAR</sequence>
<comment type="function">
    <text evidence="7">Acts as a ribosome collision sensor, splitting the ribosome into its 2 subunits. Detects stalled/collided 70S ribosomes which it binds and splits by an ATP-hydrolysis driven conformational change. Acts upstream of the ribosome quality control system (RQC), a ribosome-associated complex that mediates the extraction of incompletely synthesized nascent chains from stalled ribosomes and their subsequent degradation. Probably generates substrates for RQC.</text>
</comment>
<dbReference type="Pfam" id="PF20297">
    <property type="entry name" value="MSSS"/>
    <property type="match status" value="1"/>
</dbReference>
<dbReference type="InterPro" id="IPR036187">
    <property type="entry name" value="DNA_mismatch_repair_MutS_sf"/>
</dbReference>
<dbReference type="GO" id="GO:0005524">
    <property type="term" value="F:ATP binding"/>
    <property type="evidence" value="ECO:0007669"/>
    <property type="project" value="UniProtKB-UniRule"/>
</dbReference>
<dbReference type="GO" id="GO:0006298">
    <property type="term" value="P:mismatch repair"/>
    <property type="evidence" value="ECO:0007669"/>
    <property type="project" value="InterPro"/>
</dbReference>
<dbReference type="SUPFAM" id="SSF48334">
    <property type="entry name" value="DNA repair protein MutS, domain III"/>
    <property type="match status" value="1"/>
</dbReference>
<dbReference type="SUPFAM" id="SSF160443">
    <property type="entry name" value="SMR domain-like"/>
    <property type="match status" value="1"/>
</dbReference>
<evidence type="ECO:0000313" key="12">
    <source>
        <dbReference type="Proteomes" id="UP000236642"/>
    </source>
</evidence>
<dbReference type="SUPFAM" id="SSF52540">
    <property type="entry name" value="P-loop containing nucleoside triphosphate hydrolases"/>
    <property type="match status" value="1"/>
</dbReference>
<evidence type="ECO:0000256" key="2">
    <source>
        <dbReference type="ARBA" id="ARBA00022741"/>
    </source>
</evidence>
<dbReference type="Pfam" id="PF05192">
    <property type="entry name" value="MutS_III"/>
    <property type="match status" value="1"/>
</dbReference>
<dbReference type="Gene3D" id="3.40.50.300">
    <property type="entry name" value="P-loop containing nucleotide triphosphate hydrolases"/>
    <property type="match status" value="1"/>
</dbReference>
<evidence type="ECO:0000256" key="9">
    <source>
        <dbReference type="SAM" id="MobiDB-lite"/>
    </source>
</evidence>
<feature type="coiled-coil region" evidence="8">
    <location>
        <begin position="523"/>
        <end position="629"/>
    </location>
</feature>
<reference evidence="12" key="1">
    <citation type="submission" date="2017-09" db="EMBL/GenBank/DDBJ databases">
        <title>Metaegenomics of thermophilic ammonia-oxidizing enrichment culture.</title>
        <authorList>
            <person name="Kato S."/>
            <person name="Suzuki K."/>
        </authorList>
    </citation>
    <scope>NUCLEOTIDE SEQUENCE [LARGE SCALE GENOMIC DNA]</scope>
</reference>
<dbReference type="InterPro" id="IPR007696">
    <property type="entry name" value="DNA_mismatch_repair_MutS_core"/>
</dbReference>
<keyword evidence="7" id="KW-0540">Nuclease</keyword>
<dbReference type="FunFam" id="3.40.50.300:FF:000830">
    <property type="entry name" value="Endonuclease MutS2"/>
    <property type="match status" value="1"/>
</dbReference>
<dbReference type="GO" id="GO:0043023">
    <property type="term" value="F:ribosomal large subunit binding"/>
    <property type="evidence" value="ECO:0007669"/>
    <property type="project" value="UniProtKB-UniRule"/>
</dbReference>